<sequence length="152" mass="16707">MSTLSHFSSVYKQVDGEDISTLVYLPDPAFYKSKPCPVIINIHGGAFIVGSARMVNQDQIQYCLERGWITVVPNHRLCPGVDLLEGPITDCRDLLSWIYDKGLEKVIGENSPANTDIRIDYDHVFASGTSSGGHLSLCLGFDVPRPRGPRTG</sequence>
<dbReference type="SUPFAM" id="SSF53474">
    <property type="entry name" value="alpha/beta-Hydrolases"/>
    <property type="match status" value="1"/>
</dbReference>
<comment type="caution">
    <text evidence="2">The sequence shown here is derived from an EMBL/GenBank/DDBJ whole genome shotgun (WGS) entry which is preliminary data.</text>
</comment>
<reference evidence="2" key="1">
    <citation type="journal article" date="2020" name="BMC Genomics">
        <title>Correction to: Identification and distribution of gene clusters required for synthesis of sphingolipid metabolism inhibitors in diverse species of the filamentous fungus Fusarium.</title>
        <authorList>
            <person name="Kim H.S."/>
            <person name="Lohmar J.M."/>
            <person name="Busman M."/>
            <person name="Brown D.W."/>
            <person name="Naumann T.A."/>
            <person name="Divon H.H."/>
            <person name="Lysoe E."/>
            <person name="Uhlig S."/>
            <person name="Proctor R.H."/>
        </authorList>
    </citation>
    <scope>NUCLEOTIDE SEQUENCE</scope>
    <source>
        <strain evidence="2">NRRL 45417</strain>
    </source>
</reference>
<dbReference type="Proteomes" id="UP000604273">
    <property type="component" value="Unassembled WGS sequence"/>
</dbReference>
<gene>
    <name evidence="2" type="ORF">FGADI_9143</name>
</gene>
<accession>A0A8H4WT84</accession>
<dbReference type="OrthoDB" id="19653at2759"/>
<feature type="domain" description="BD-FAE-like" evidence="1">
    <location>
        <begin position="32"/>
        <end position="141"/>
    </location>
</feature>
<protein>
    <recommendedName>
        <fullName evidence="1">BD-FAE-like domain-containing protein</fullName>
    </recommendedName>
</protein>
<dbReference type="InterPro" id="IPR029058">
    <property type="entry name" value="AB_hydrolase_fold"/>
</dbReference>
<evidence type="ECO:0000313" key="3">
    <source>
        <dbReference type="Proteomes" id="UP000604273"/>
    </source>
</evidence>
<proteinExistence type="predicted"/>
<name>A0A8H4WT84_9HYPO</name>
<dbReference type="EMBL" id="JABFAI010000247">
    <property type="protein sequence ID" value="KAF4949069.1"/>
    <property type="molecule type" value="Genomic_DNA"/>
</dbReference>
<organism evidence="2 3">
    <name type="scientific">Fusarium gaditjirri</name>
    <dbReference type="NCBI Taxonomy" id="282569"/>
    <lineage>
        <taxon>Eukaryota</taxon>
        <taxon>Fungi</taxon>
        <taxon>Dikarya</taxon>
        <taxon>Ascomycota</taxon>
        <taxon>Pezizomycotina</taxon>
        <taxon>Sordariomycetes</taxon>
        <taxon>Hypocreomycetidae</taxon>
        <taxon>Hypocreales</taxon>
        <taxon>Nectriaceae</taxon>
        <taxon>Fusarium</taxon>
        <taxon>Fusarium nisikadoi species complex</taxon>
    </lineage>
</organism>
<dbReference type="AlphaFoldDB" id="A0A8H4WT84"/>
<dbReference type="InterPro" id="IPR049492">
    <property type="entry name" value="BD-FAE-like_dom"/>
</dbReference>
<reference evidence="2" key="2">
    <citation type="submission" date="2020-05" db="EMBL/GenBank/DDBJ databases">
        <authorList>
            <person name="Kim H.-S."/>
            <person name="Proctor R.H."/>
            <person name="Brown D.W."/>
        </authorList>
    </citation>
    <scope>NUCLEOTIDE SEQUENCE</scope>
    <source>
        <strain evidence="2">NRRL 45417</strain>
    </source>
</reference>
<dbReference type="Pfam" id="PF20434">
    <property type="entry name" value="BD-FAE"/>
    <property type="match status" value="1"/>
</dbReference>
<dbReference type="PANTHER" id="PTHR23024">
    <property type="entry name" value="ARYLACETAMIDE DEACETYLASE"/>
    <property type="match status" value="1"/>
</dbReference>
<evidence type="ECO:0000259" key="1">
    <source>
        <dbReference type="Pfam" id="PF20434"/>
    </source>
</evidence>
<dbReference type="InterPro" id="IPR050466">
    <property type="entry name" value="Carboxylest/Gibb_receptor"/>
</dbReference>
<dbReference type="Gene3D" id="3.40.50.1820">
    <property type="entry name" value="alpha/beta hydrolase"/>
    <property type="match status" value="1"/>
</dbReference>
<evidence type="ECO:0000313" key="2">
    <source>
        <dbReference type="EMBL" id="KAF4949069.1"/>
    </source>
</evidence>
<dbReference type="PANTHER" id="PTHR23024:SF24">
    <property type="entry name" value="ALPHA_BETA HYDROLASE FOLD-3 DOMAIN-CONTAINING PROTEIN"/>
    <property type="match status" value="1"/>
</dbReference>
<keyword evidence="3" id="KW-1185">Reference proteome</keyword>